<dbReference type="InterPro" id="IPR014016">
    <property type="entry name" value="UvrD-like_ATP-bd"/>
</dbReference>
<keyword evidence="6" id="KW-0238">DNA-binding</keyword>
<evidence type="ECO:0000259" key="14">
    <source>
        <dbReference type="PROSITE" id="PS51217"/>
    </source>
</evidence>
<evidence type="ECO:0000256" key="7">
    <source>
        <dbReference type="ARBA" id="ARBA00023235"/>
    </source>
</evidence>
<dbReference type="PANTHER" id="PTHR11070:SF2">
    <property type="entry name" value="ATP-DEPENDENT DNA HELICASE SRS2"/>
    <property type="match status" value="1"/>
</dbReference>
<keyword evidence="2 12" id="KW-0547">Nucleotide-binding</keyword>
<dbReference type="InterPro" id="IPR014017">
    <property type="entry name" value="DNA_helicase_UvrD-like_C"/>
</dbReference>
<dbReference type="GO" id="GO:0000725">
    <property type="term" value="P:recombinational repair"/>
    <property type="evidence" value="ECO:0007669"/>
    <property type="project" value="TreeGrafter"/>
</dbReference>
<dbReference type="GO" id="GO:0043138">
    <property type="term" value="F:3'-5' DNA helicase activity"/>
    <property type="evidence" value="ECO:0007669"/>
    <property type="project" value="UniProtKB-EC"/>
</dbReference>
<sequence>MNSLNIFQRKIIETVNGPILVLAGAGSGKTRVITHRVVHMIQNIGISPSNILVLTFTKKAAKEMKNRISNMIMDQSDFDQITLGTFHSIFSSILRKESHWLGFKSNYTIYDQKDSENVIKKILKDINNINNSLNYKQIKKKISEYKNNLYSLLYKEKFKNKKLEYFTKIYEDYTKRCFQANALDFDDLLLYTNHLFFYFPDVLKKYQKKFKYILIDEYQDTNLSQNIIVKKLVSKHKNIFAVGDDAQSIYGFRGANISNILNFHLDYKNAKIFRLEQNYRSTNHIVQASNNIISFNKNQILKKIWTNNEKGEKIKIYCASSEEEEAQYIASSILSIKKKKNLKFENFAILYRTNIQSHLIEYSLKKKNIPYHIYGSISFENRKEIRDLLAYLRLIINPNDEESLLRILKKRNQRTIKNILSLSKEKGITIYSIIQNIEDYQSLLKINNKIKNNFIKLILTIEKLRINVKQEDAYVIAKNVIDFFTKQNYFNYKNEDFQFILEYIFQYVEEQKKLKNKGNTSLFGFLQCFYLEKHENIDYKENEKNKVSLMTIHLSKGLEFSIIFIAGLEENLFPSKSSTLNSLKIEEERRLFYVALTRAKDKAILTYAKHRFIWGEKKENLPSRFINEMNKNFIDIINIENHHKHLLEKKKIYSLNHLHHDENHYNNKNFENSKYLKIKKGVKVFHKNFGLGIILELQNKNQIALIKFQQSGKKRIFIKLDKLVISS</sequence>
<dbReference type="EC" id="5.6.2.4" evidence="9"/>
<dbReference type="CDD" id="cd17932">
    <property type="entry name" value="DEXQc_UvrD"/>
    <property type="match status" value="1"/>
</dbReference>
<dbReference type="Pfam" id="PF13361">
    <property type="entry name" value="UvrD_C"/>
    <property type="match status" value="1"/>
</dbReference>
<dbReference type="GO" id="GO:0033202">
    <property type="term" value="C:DNA helicase complex"/>
    <property type="evidence" value="ECO:0007669"/>
    <property type="project" value="TreeGrafter"/>
</dbReference>
<accession>A0A224ABZ7</accession>
<dbReference type="PANTHER" id="PTHR11070">
    <property type="entry name" value="UVRD / RECB / PCRA DNA HELICASE FAMILY MEMBER"/>
    <property type="match status" value="1"/>
</dbReference>
<evidence type="ECO:0000256" key="5">
    <source>
        <dbReference type="ARBA" id="ARBA00022840"/>
    </source>
</evidence>
<gene>
    <name evidence="15" type="primary">uvrD</name>
    <name evidence="15" type="ORF">STAT_500</name>
</gene>
<comment type="catalytic activity">
    <reaction evidence="8">
        <text>Couples ATP hydrolysis with the unwinding of duplex DNA by translocating in the 3'-5' direction.</text>
        <dbReference type="EC" id="5.6.2.4"/>
    </reaction>
</comment>
<evidence type="ECO:0000256" key="3">
    <source>
        <dbReference type="ARBA" id="ARBA00022801"/>
    </source>
</evidence>
<dbReference type="AlphaFoldDB" id="A0A224ABZ7"/>
<dbReference type="InterPro" id="IPR013986">
    <property type="entry name" value="DExx_box_DNA_helicase_dom_sf"/>
</dbReference>
<dbReference type="GO" id="GO:0005829">
    <property type="term" value="C:cytosol"/>
    <property type="evidence" value="ECO:0007669"/>
    <property type="project" value="TreeGrafter"/>
</dbReference>
<keyword evidence="3 12" id="KW-0378">Hydrolase</keyword>
<dbReference type="RefSeq" id="WP_119305659.1">
    <property type="nucleotide sequence ID" value="NZ_AP014608.1"/>
</dbReference>
<evidence type="ECO:0000256" key="12">
    <source>
        <dbReference type="PROSITE-ProRule" id="PRU00560"/>
    </source>
</evidence>
<evidence type="ECO:0000256" key="4">
    <source>
        <dbReference type="ARBA" id="ARBA00022806"/>
    </source>
</evidence>
<organism evidence="15 16">
    <name type="scientific">Blattabacterium cuenoti STAT</name>
    <dbReference type="NCBI Taxonomy" id="1457030"/>
    <lineage>
        <taxon>Bacteria</taxon>
        <taxon>Pseudomonadati</taxon>
        <taxon>Bacteroidota</taxon>
        <taxon>Flavobacteriia</taxon>
        <taxon>Flavobacteriales</taxon>
        <taxon>Blattabacteriaceae</taxon>
        <taxon>Blattabacterium</taxon>
    </lineage>
</organism>
<dbReference type="Gene3D" id="1.10.10.160">
    <property type="match status" value="1"/>
</dbReference>
<evidence type="ECO:0000313" key="15">
    <source>
        <dbReference type="EMBL" id="BBA17407.1"/>
    </source>
</evidence>
<dbReference type="GO" id="GO:0003677">
    <property type="term" value="F:DNA binding"/>
    <property type="evidence" value="ECO:0007669"/>
    <property type="project" value="UniProtKB-KW"/>
</dbReference>
<dbReference type="Gene3D" id="3.40.50.300">
    <property type="entry name" value="P-loop containing nucleotide triphosphate hydrolases"/>
    <property type="match status" value="2"/>
</dbReference>
<dbReference type="GO" id="GO:0005524">
    <property type="term" value="F:ATP binding"/>
    <property type="evidence" value="ECO:0007669"/>
    <property type="project" value="UniProtKB-UniRule"/>
</dbReference>
<evidence type="ECO:0000256" key="6">
    <source>
        <dbReference type="ARBA" id="ARBA00023125"/>
    </source>
</evidence>
<evidence type="ECO:0000256" key="9">
    <source>
        <dbReference type="ARBA" id="ARBA00034808"/>
    </source>
</evidence>
<evidence type="ECO:0000313" key="16">
    <source>
        <dbReference type="Proteomes" id="UP000263619"/>
    </source>
</evidence>
<keyword evidence="7" id="KW-0413">Isomerase</keyword>
<dbReference type="PROSITE" id="PS51217">
    <property type="entry name" value="UVRD_HELICASE_CTER"/>
    <property type="match status" value="1"/>
</dbReference>
<keyword evidence="5 12" id="KW-0067">ATP-binding</keyword>
<comment type="similarity">
    <text evidence="1">Belongs to the helicase family. UvrD subfamily.</text>
</comment>
<evidence type="ECO:0000259" key="13">
    <source>
        <dbReference type="PROSITE" id="PS51198"/>
    </source>
</evidence>
<dbReference type="SUPFAM" id="SSF52540">
    <property type="entry name" value="P-loop containing nucleoside triphosphate hydrolases"/>
    <property type="match status" value="1"/>
</dbReference>
<proteinExistence type="inferred from homology"/>
<dbReference type="InterPro" id="IPR000212">
    <property type="entry name" value="DNA_helicase_UvrD/REP"/>
</dbReference>
<keyword evidence="4 12" id="KW-0347">Helicase</keyword>
<keyword evidence="16" id="KW-1185">Reference proteome</keyword>
<comment type="catalytic activity">
    <reaction evidence="11">
        <text>ATP + H2O = ADP + phosphate + H(+)</text>
        <dbReference type="Rhea" id="RHEA:13065"/>
        <dbReference type="ChEBI" id="CHEBI:15377"/>
        <dbReference type="ChEBI" id="CHEBI:15378"/>
        <dbReference type="ChEBI" id="CHEBI:30616"/>
        <dbReference type="ChEBI" id="CHEBI:43474"/>
        <dbReference type="ChEBI" id="CHEBI:456216"/>
        <dbReference type="EC" id="5.6.2.4"/>
    </reaction>
</comment>
<evidence type="ECO:0000256" key="2">
    <source>
        <dbReference type="ARBA" id="ARBA00022741"/>
    </source>
</evidence>
<dbReference type="EMBL" id="AP014608">
    <property type="protein sequence ID" value="BBA17407.1"/>
    <property type="molecule type" value="Genomic_DNA"/>
</dbReference>
<evidence type="ECO:0000256" key="8">
    <source>
        <dbReference type="ARBA" id="ARBA00034617"/>
    </source>
</evidence>
<dbReference type="InterPro" id="IPR027417">
    <property type="entry name" value="P-loop_NTPase"/>
</dbReference>
<dbReference type="PROSITE" id="PS51198">
    <property type="entry name" value="UVRD_HELICASE_ATP_BIND"/>
    <property type="match status" value="1"/>
</dbReference>
<dbReference type="Pfam" id="PF00580">
    <property type="entry name" value="UvrD-helicase"/>
    <property type="match status" value="1"/>
</dbReference>
<dbReference type="GO" id="GO:0016887">
    <property type="term" value="F:ATP hydrolysis activity"/>
    <property type="evidence" value="ECO:0007669"/>
    <property type="project" value="RHEA"/>
</dbReference>
<feature type="binding site" evidence="12">
    <location>
        <begin position="23"/>
        <end position="30"/>
    </location>
    <ligand>
        <name>ATP</name>
        <dbReference type="ChEBI" id="CHEBI:30616"/>
    </ligand>
</feature>
<name>A0A224ABZ7_9FLAO</name>
<feature type="domain" description="UvrD-like helicase C-terminal" evidence="14">
    <location>
        <begin position="283"/>
        <end position="557"/>
    </location>
</feature>
<dbReference type="OrthoDB" id="9810135at2"/>
<dbReference type="Proteomes" id="UP000263619">
    <property type="component" value="Chromosome"/>
</dbReference>
<evidence type="ECO:0000256" key="10">
    <source>
        <dbReference type="ARBA" id="ARBA00034923"/>
    </source>
</evidence>
<evidence type="ECO:0000256" key="1">
    <source>
        <dbReference type="ARBA" id="ARBA00009922"/>
    </source>
</evidence>
<reference evidence="15 16" key="1">
    <citation type="submission" date="2014-06" db="EMBL/GenBank/DDBJ databases">
        <title>Genome sequence of the intracellular symbiont Blattabacterium cuenoti, strain STAT from the wood feeding cockroach Salganea taiwanensis taiwanensis.</title>
        <authorList>
            <person name="Kinjo Y."/>
            <person name="Ohkuma M."/>
            <person name="Tokuda G."/>
        </authorList>
    </citation>
    <scope>NUCLEOTIDE SEQUENCE [LARGE SCALE GENOMIC DNA]</scope>
    <source>
        <strain evidence="15 16">STAT</strain>
    </source>
</reference>
<dbReference type="Gene3D" id="1.10.486.10">
    <property type="entry name" value="PCRA, domain 4"/>
    <property type="match status" value="1"/>
</dbReference>
<protein>
    <recommendedName>
        <fullName evidence="9">DNA 3'-5' helicase</fullName>
        <ecNumber evidence="9">5.6.2.4</ecNumber>
    </recommendedName>
    <alternativeName>
        <fullName evidence="10">DNA 3'-5' helicase II</fullName>
    </alternativeName>
</protein>
<evidence type="ECO:0000256" key="11">
    <source>
        <dbReference type="ARBA" id="ARBA00048988"/>
    </source>
</evidence>
<feature type="domain" description="UvrD-like helicase ATP-binding" evidence="13">
    <location>
        <begin position="2"/>
        <end position="282"/>
    </location>
</feature>